<dbReference type="EMBL" id="JAUTXU010000045">
    <property type="protein sequence ID" value="KAK3716010.1"/>
    <property type="molecule type" value="Genomic_DNA"/>
</dbReference>
<dbReference type="Proteomes" id="UP001281147">
    <property type="component" value="Unassembled WGS sequence"/>
</dbReference>
<proteinExistence type="predicted"/>
<gene>
    <name evidence="1" type="ORF">LTR37_006740</name>
</gene>
<comment type="caution">
    <text evidence="1">The sequence shown here is derived from an EMBL/GenBank/DDBJ whole genome shotgun (WGS) entry which is preliminary data.</text>
</comment>
<protein>
    <submittedName>
        <fullName evidence="1">Uncharacterized protein</fullName>
    </submittedName>
</protein>
<evidence type="ECO:0000313" key="1">
    <source>
        <dbReference type="EMBL" id="KAK3716010.1"/>
    </source>
</evidence>
<organism evidence="1 2">
    <name type="scientific">Vermiconidia calcicola</name>
    <dbReference type="NCBI Taxonomy" id="1690605"/>
    <lineage>
        <taxon>Eukaryota</taxon>
        <taxon>Fungi</taxon>
        <taxon>Dikarya</taxon>
        <taxon>Ascomycota</taxon>
        <taxon>Pezizomycotina</taxon>
        <taxon>Dothideomycetes</taxon>
        <taxon>Dothideomycetidae</taxon>
        <taxon>Mycosphaerellales</taxon>
        <taxon>Extremaceae</taxon>
        <taxon>Vermiconidia</taxon>
    </lineage>
</organism>
<keyword evidence="2" id="KW-1185">Reference proteome</keyword>
<reference evidence="1" key="1">
    <citation type="submission" date="2023-07" db="EMBL/GenBank/DDBJ databases">
        <title>Black Yeasts Isolated from many extreme environments.</title>
        <authorList>
            <person name="Coleine C."/>
            <person name="Stajich J.E."/>
            <person name="Selbmann L."/>
        </authorList>
    </citation>
    <scope>NUCLEOTIDE SEQUENCE</scope>
    <source>
        <strain evidence="1">CCFEE 5714</strain>
    </source>
</reference>
<sequence length="289" mass="31717">MYRSRALDLPGIGYCMVPCVDLANHAAGDATVANYEKDTDGDAVLLLREGKRVDEGAEVTITYGDEKGACEMLFSYGFLDDNAQSAETLFLSLTISNDDALQTVKMKIADCAPGFKLIDIGDGGIEWTGDFIWLLCVSEDDGLRFETARTVDGASEIEASFGDDSLSGGAGQLHSLLGKTELWDVYRLRAITLLQQRVFDQLQVLYTTQDDADTVPHGDGTDIREAPYAFAMTLRRLEFELMERAYEEFEKQKMQLVQSPVVVRYLAEMNGAPLPANSGAVGEAEDDFS</sequence>
<name>A0ACC3NFG8_9PEZI</name>
<evidence type="ECO:0000313" key="2">
    <source>
        <dbReference type="Proteomes" id="UP001281147"/>
    </source>
</evidence>
<accession>A0ACC3NFG8</accession>